<reference evidence="1 2" key="1">
    <citation type="journal article" date="2023" name="Sci. Data">
        <title>Genome assembly of the Korean intertidal mud-creeper Batillaria attramentaria.</title>
        <authorList>
            <person name="Patra A.K."/>
            <person name="Ho P.T."/>
            <person name="Jun S."/>
            <person name="Lee S.J."/>
            <person name="Kim Y."/>
            <person name="Won Y.J."/>
        </authorList>
    </citation>
    <scope>NUCLEOTIDE SEQUENCE [LARGE SCALE GENOMIC DNA]</scope>
    <source>
        <strain evidence="1">Wonlab-2016</strain>
    </source>
</reference>
<dbReference type="AlphaFoldDB" id="A0ABD0LTH3"/>
<dbReference type="Proteomes" id="UP001519460">
    <property type="component" value="Unassembled WGS sequence"/>
</dbReference>
<name>A0ABD0LTH3_9CAEN</name>
<protein>
    <submittedName>
        <fullName evidence="1">Uncharacterized protein</fullName>
    </submittedName>
</protein>
<evidence type="ECO:0000313" key="2">
    <source>
        <dbReference type="Proteomes" id="UP001519460"/>
    </source>
</evidence>
<proteinExistence type="predicted"/>
<sequence length="79" mass="8753">MSWVVGTRIQTLTPVSVHLLAIPNVKSTRLIGRDQPTLWSTLWLGVCSSRSLSAFLEYQHSVFYGNTSLGASRSVQDCK</sequence>
<keyword evidence="2" id="KW-1185">Reference proteome</keyword>
<comment type="caution">
    <text evidence="1">The sequence shown here is derived from an EMBL/GenBank/DDBJ whole genome shotgun (WGS) entry which is preliminary data.</text>
</comment>
<dbReference type="EMBL" id="JACVVK020000026">
    <property type="protein sequence ID" value="KAK7502314.1"/>
    <property type="molecule type" value="Genomic_DNA"/>
</dbReference>
<accession>A0ABD0LTH3</accession>
<evidence type="ECO:0000313" key="1">
    <source>
        <dbReference type="EMBL" id="KAK7502314.1"/>
    </source>
</evidence>
<organism evidence="1 2">
    <name type="scientific">Batillaria attramentaria</name>
    <dbReference type="NCBI Taxonomy" id="370345"/>
    <lineage>
        <taxon>Eukaryota</taxon>
        <taxon>Metazoa</taxon>
        <taxon>Spiralia</taxon>
        <taxon>Lophotrochozoa</taxon>
        <taxon>Mollusca</taxon>
        <taxon>Gastropoda</taxon>
        <taxon>Caenogastropoda</taxon>
        <taxon>Sorbeoconcha</taxon>
        <taxon>Cerithioidea</taxon>
        <taxon>Batillariidae</taxon>
        <taxon>Batillaria</taxon>
    </lineage>
</organism>
<gene>
    <name evidence="1" type="ORF">BaRGS_00006267</name>
</gene>